<feature type="region of interest" description="Disordered" evidence="1">
    <location>
        <begin position="1"/>
        <end position="57"/>
    </location>
</feature>
<reference evidence="2" key="1">
    <citation type="submission" date="2023-10" db="EMBL/GenBank/DDBJ databases">
        <authorList>
            <person name="Chen Y."/>
            <person name="Shah S."/>
            <person name="Dougan E. K."/>
            <person name="Thang M."/>
            <person name="Chan C."/>
        </authorList>
    </citation>
    <scope>NUCLEOTIDE SEQUENCE [LARGE SCALE GENOMIC DNA]</scope>
</reference>
<dbReference type="Proteomes" id="UP001189429">
    <property type="component" value="Unassembled WGS sequence"/>
</dbReference>
<gene>
    <name evidence="2" type="ORF">PCOR1329_LOCUS2767</name>
</gene>
<name>A0ABN9PK86_9DINO</name>
<comment type="caution">
    <text evidence="2">The sequence shown here is derived from an EMBL/GenBank/DDBJ whole genome shotgun (WGS) entry which is preliminary data.</text>
</comment>
<dbReference type="EMBL" id="CAUYUJ010000702">
    <property type="protein sequence ID" value="CAK0792050.1"/>
    <property type="molecule type" value="Genomic_DNA"/>
</dbReference>
<evidence type="ECO:0008006" key="4">
    <source>
        <dbReference type="Google" id="ProtNLM"/>
    </source>
</evidence>
<protein>
    <recommendedName>
        <fullName evidence="4">Endonuclease/exonuclease/phosphatase domain-containing protein</fullName>
    </recommendedName>
</protein>
<accession>A0ABN9PK86</accession>
<feature type="compositionally biased region" description="Acidic residues" evidence="1">
    <location>
        <begin position="25"/>
        <end position="35"/>
    </location>
</feature>
<evidence type="ECO:0000313" key="2">
    <source>
        <dbReference type="EMBL" id="CAK0792050.1"/>
    </source>
</evidence>
<keyword evidence="3" id="KW-1185">Reference proteome</keyword>
<dbReference type="InterPro" id="IPR036691">
    <property type="entry name" value="Endo/exonu/phosph_ase_sf"/>
</dbReference>
<evidence type="ECO:0000313" key="3">
    <source>
        <dbReference type="Proteomes" id="UP001189429"/>
    </source>
</evidence>
<feature type="non-terminal residue" evidence="2">
    <location>
        <position position="553"/>
    </location>
</feature>
<sequence length="553" mass="60039">MDLEPGTVGSVRAGPFGQLFRPDDLEFGEGADEAEATAGRQRGGSNTPGRAQSPGAGRAAMEPIWCHNCGSGDMAWGAARQAAEAGVAAVILQEHMLLGKKPASFVRYCDKLGYRAFVQDAAPKAGEKGCRGGAATLVSKRLRSATLHAWSDKDCFFQLVTAGPLHLGNAYIPPSEDRAACLAEIAQVLASLCPVRWLISGDWNDVPAENALALLLEERGGEVVAARGAQGNEVATRWRGTRCADNFLANCGEARAEGFADATSSDHKVVRTAVAFRTRSARQGVTDGMLRKRQRTVDLARPAEEAAVVDRLRCSTMIALEGALRGARRELYRREGKDPALEDLGWGRSKMRQHLVQPQDRASHDFGTESGRAILAQATQVTRLKHLGWLEARGQSASEEARRLRQLLWTEEETGAGRRSPQGDTEAAAERLLEEMRQGCATSTMQETLECLQARWMVVWDRERQRPDEVVDALAEVLPAVQPAWIEAVNAAQLRDAAQRQRGAACGADGSSGTELADLPLEIWRHLARVLRYVEEAGAPPEAWARARAVFLP</sequence>
<organism evidence="2 3">
    <name type="scientific">Prorocentrum cordatum</name>
    <dbReference type="NCBI Taxonomy" id="2364126"/>
    <lineage>
        <taxon>Eukaryota</taxon>
        <taxon>Sar</taxon>
        <taxon>Alveolata</taxon>
        <taxon>Dinophyceae</taxon>
        <taxon>Prorocentrales</taxon>
        <taxon>Prorocentraceae</taxon>
        <taxon>Prorocentrum</taxon>
    </lineage>
</organism>
<dbReference type="SUPFAM" id="SSF56219">
    <property type="entry name" value="DNase I-like"/>
    <property type="match status" value="1"/>
</dbReference>
<proteinExistence type="predicted"/>
<evidence type="ECO:0000256" key="1">
    <source>
        <dbReference type="SAM" id="MobiDB-lite"/>
    </source>
</evidence>
<dbReference type="Gene3D" id="3.60.10.10">
    <property type="entry name" value="Endonuclease/exonuclease/phosphatase"/>
    <property type="match status" value="1"/>
</dbReference>